<keyword evidence="2" id="KW-1185">Reference proteome</keyword>
<evidence type="ECO:0000313" key="2">
    <source>
        <dbReference type="Proteomes" id="UP000199296"/>
    </source>
</evidence>
<accession>A0A1G7TRS6</accession>
<reference evidence="1 2" key="1">
    <citation type="submission" date="2016-10" db="EMBL/GenBank/DDBJ databases">
        <authorList>
            <person name="de Groot N.N."/>
        </authorList>
    </citation>
    <scope>NUCLEOTIDE SEQUENCE [LARGE SCALE GENOMIC DNA]</scope>
    <source>
        <strain evidence="1 2">DSM 19803</strain>
    </source>
</reference>
<protein>
    <submittedName>
        <fullName evidence="1">Uncharacterized protein</fullName>
    </submittedName>
</protein>
<feature type="non-terminal residue" evidence="1">
    <location>
        <position position="1"/>
    </location>
</feature>
<dbReference type="EMBL" id="FNCW01000001">
    <property type="protein sequence ID" value="SDG37674.1"/>
    <property type="molecule type" value="Genomic_DNA"/>
</dbReference>
<dbReference type="Proteomes" id="UP000199296">
    <property type="component" value="Unassembled WGS sequence"/>
</dbReference>
<proteinExistence type="predicted"/>
<gene>
    <name evidence="1" type="ORF">SAMN04488027_1011</name>
</gene>
<dbReference type="STRING" id="470826.SAMN04488027_1011"/>
<evidence type="ECO:0000313" key="1">
    <source>
        <dbReference type="EMBL" id="SDG37674.1"/>
    </source>
</evidence>
<sequence length="49" mass="5462">RSNARVKRFALRGGTTFVVFKDIKISLDLFGSFLGNAKKNESFSLNSSH</sequence>
<organism evidence="1 2">
    <name type="scientific">Psychroflexus sediminis</name>
    <dbReference type="NCBI Taxonomy" id="470826"/>
    <lineage>
        <taxon>Bacteria</taxon>
        <taxon>Pseudomonadati</taxon>
        <taxon>Bacteroidota</taxon>
        <taxon>Flavobacteriia</taxon>
        <taxon>Flavobacteriales</taxon>
        <taxon>Flavobacteriaceae</taxon>
        <taxon>Psychroflexus</taxon>
    </lineage>
</organism>
<dbReference type="AlphaFoldDB" id="A0A1G7TRS6"/>
<name>A0A1G7TRS6_9FLAO</name>